<keyword evidence="2" id="KW-1185">Reference proteome</keyword>
<proteinExistence type="predicted"/>
<sequence length="233" mass="26095">MNSINSSRGYNVTLPSRLQVDNIVQMMKILPDGHDIRRWPEKNRKELAVSEVVNLVNENDGIIASAPKLALVVASPDFREFFMKTPDANLVKVHPSVDEASVRALTAWLTSIVNSAGKFGVSLPDPNDELIKIRHAAHALGMELFVRHFCKSYKDDLRNRRPSLEECELLERCAVGPVDDMITGMGERLAYLRRRGDFSATFITTLAVFLQAHPVTARAVYDADERAARTRHA</sequence>
<gene>
    <name evidence="1" type="ORF">CC86DRAFT_383622</name>
</gene>
<dbReference type="Proteomes" id="UP000799424">
    <property type="component" value="Unassembled WGS sequence"/>
</dbReference>
<dbReference type="EMBL" id="MU006229">
    <property type="protein sequence ID" value="KAF2824849.1"/>
    <property type="molecule type" value="Genomic_DNA"/>
</dbReference>
<evidence type="ECO:0000313" key="1">
    <source>
        <dbReference type="EMBL" id="KAF2824849.1"/>
    </source>
</evidence>
<organism evidence="1 2">
    <name type="scientific">Ophiobolus disseminans</name>
    <dbReference type="NCBI Taxonomy" id="1469910"/>
    <lineage>
        <taxon>Eukaryota</taxon>
        <taxon>Fungi</taxon>
        <taxon>Dikarya</taxon>
        <taxon>Ascomycota</taxon>
        <taxon>Pezizomycotina</taxon>
        <taxon>Dothideomycetes</taxon>
        <taxon>Pleosporomycetidae</taxon>
        <taxon>Pleosporales</taxon>
        <taxon>Pleosporineae</taxon>
        <taxon>Phaeosphaeriaceae</taxon>
        <taxon>Ophiobolus</taxon>
    </lineage>
</organism>
<dbReference type="AlphaFoldDB" id="A0A6A6ZWB0"/>
<accession>A0A6A6ZWB0</accession>
<dbReference type="OrthoDB" id="3740062at2759"/>
<evidence type="ECO:0000313" key="2">
    <source>
        <dbReference type="Proteomes" id="UP000799424"/>
    </source>
</evidence>
<name>A0A6A6ZWB0_9PLEO</name>
<protein>
    <recommendedName>
        <fullName evidence="3">BTB domain-containing protein</fullName>
    </recommendedName>
</protein>
<evidence type="ECO:0008006" key="3">
    <source>
        <dbReference type="Google" id="ProtNLM"/>
    </source>
</evidence>
<reference evidence="1" key="1">
    <citation type="journal article" date="2020" name="Stud. Mycol.">
        <title>101 Dothideomycetes genomes: a test case for predicting lifestyles and emergence of pathogens.</title>
        <authorList>
            <person name="Haridas S."/>
            <person name="Albert R."/>
            <person name="Binder M."/>
            <person name="Bloem J."/>
            <person name="Labutti K."/>
            <person name="Salamov A."/>
            <person name="Andreopoulos B."/>
            <person name="Baker S."/>
            <person name="Barry K."/>
            <person name="Bills G."/>
            <person name="Bluhm B."/>
            <person name="Cannon C."/>
            <person name="Castanera R."/>
            <person name="Culley D."/>
            <person name="Daum C."/>
            <person name="Ezra D."/>
            <person name="Gonzalez J."/>
            <person name="Henrissat B."/>
            <person name="Kuo A."/>
            <person name="Liang C."/>
            <person name="Lipzen A."/>
            <person name="Lutzoni F."/>
            <person name="Magnuson J."/>
            <person name="Mondo S."/>
            <person name="Nolan M."/>
            <person name="Ohm R."/>
            <person name="Pangilinan J."/>
            <person name="Park H.-J."/>
            <person name="Ramirez L."/>
            <person name="Alfaro M."/>
            <person name="Sun H."/>
            <person name="Tritt A."/>
            <person name="Yoshinaga Y."/>
            <person name="Zwiers L.-H."/>
            <person name="Turgeon B."/>
            <person name="Goodwin S."/>
            <person name="Spatafora J."/>
            <person name="Crous P."/>
            <person name="Grigoriev I."/>
        </authorList>
    </citation>
    <scope>NUCLEOTIDE SEQUENCE</scope>
    <source>
        <strain evidence="1">CBS 113818</strain>
    </source>
</reference>